<reference evidence="1" key="1">
    <citation type="submission" date="2023-05" db="EMBL/GenBank/DDBJ databases">
        <authorList>
            <person name="Stuckert A."/>
        </authorList>
    </citation>
    <scope>NUCLEOTIDE SEQUENCE</scope>
</reference>
<name>A0ABN9CI07_9NEOB</name>
<dbReference type="Proteomes" id="UP001162483">
    <property type="component" value="Unassembled WGS sequence"/>
</dbReference>
<dbReference type="EMBL" id="CATNWA010010347">
    <property type="protein sequence ID" value="CAI9559750.1"/>
    <property type="molecule type" value="Genomic_DNA"/>
</dbReference>
<gene>
    <name evidence="1" type="ORF">SPARVUS_LOCUS5138216</name>
</gene>
<proteinExistence type="predicted"/>
<sequence>MWGDERVNCVLLYTLCPVLVLYSRAHCFGWLCTAMQSNVLTVKHTDTAHSKTSHS</sequence>
<feature type="non-terminal residue" evidence="1">
    <location>
        <position position="55"/>
    </location>
</feature>
<keyword evidence="2" id="KW-1185">Reference proteome</keyword>
<accession>A0ABN9CI07</accession>
<protein>
    <submittedName>
        <fullName evidence="1">Uncharacterized protein</fullName>
    </submittedName>
</protein>
<comment type="caution">
    <text evidence="1">The sequence shown here is derived from an EMBL/GenBank/DDBJ whole genome shotgun (WGS) entry which is preliminary data.</text>
</comment>
<evidence type="ECO:0000313" key="1">
    <source>
        <dbReference type="EMBL" id="CAI9559750.1"/>
    </source>
</evidence>
<organism evidence="1 2">
    <name type="scientific">Staurois parvus</name>
    <dbReference type="NCBI Taxonomy" id="386267"/>
    <lineage>
        <taxon>Eukaryota</taxon>
        <taxon>Metazoa</taxon>
        <taxon>Chordata</taxon>
        <taxon>Craniata</taxon>
        <taxon>Vertebrata</taxon>
        <taxon>Euteleostomi</taxon>
        <taxon>Amphibia</taxon>
        <taxon>Batrachia</taxon>
        <taxon>Anura</taxon>
        <taxon>Neobatrachia</taxon>
        <taxon>Ranoidea</taxon>
        <taxon>Ranidae</taxon>
        <taxon>Staurois</taxon>
    </lineage>
</organism>
<evidence type="ECO:0000313" key="2">
    <source>
        <dbReference type="Proteomes" id="UP001162483"/>
    </source>
</evidence>